<protein>
    <recommendedName>
        <fullName evidence="1">N-acetyltransferase domain-containing protein</fullName>
    </recommendedName>
</protein>
<reference evidence="2 3" key="1">
    <citation type="journal article" date="2021" name="Environ. Microbiol.">
        <title>Gene family expansions and transcriptome signatures uncover fungal adaptations to wood decay.</title>
        <authorList>
            <person name="Hage H."/>
            <person name="Miyauchi S."/>
            <person name="Viragh M."/>
            <person name="Drula E."/>
            <person name="Min B."/>
            <person name="Chaduli D."/>
            <person name="Navarro D."/>
            <person name="Favel A."/>
            <person name="Norest M."/>
            <person name="Lesage-Meessen L."/>
            <person name="Balint B."/>
            <person name="Merenyi Z."/>
            <person name="de Eugenio L."/>
            <person name="Morin E."/>
            <person name="Martinez A.T."/>
            <person name="Baldrian P."/>
            <person name="Stursova M."/>
            <person name="Martinez M.J."/>
            <person name="Novotny C."/>
            <person name="Magnuson J.K."/>
            <person name="Spatafora J.W."/>
            <person name="Maurice S."/>
            <person name="Pangilinan J."/>
            <person name="Andreopoulos W."/>
            <person name="LaButti K."/>
            <person name="Hundley H."/>
            <person name="Na H."/>
            <person name="Kuo A."/>
            <person name="Barry K."/>
            <person name="Lipzen A."/>
            <person name="Henrissat B."/>
            <person name="Riley R."/>
            <person name="Ahrendt S."/>
            <person name="Nagy L.G."/>
            <person name="Grigoriev I.V."/>
            <person name="Martin F."/>
            <person name="Rosso M.N."/>
        </authorList>
    </citation>
    <scope>NUCLEOTIDE SEQUENCE [LARGE SCALE GENOMIC DNA]</scope>
    <source>
        <strain evidence="2 3">CIRM-BRFM 1785</strain>
    </source>
</reference>
<name>A0ABQ8K6T2_9APHY</name>
<dbReference type="InterPro" id="IPR016181">
    <property type="entry name" value="Acyl_CoA_acyltransferase"/>
</dbReference>
<gene>
    <name evidence="2" type="ORF">C8Q71DRAFT_775760</name>
</gene>
<feature type="domain" description="N-acetyltransferase" evidence="1">
    <location>
        <begin position="180"/>
        <end position="379"/>
    </location>
</feature>
<evidence type="ECO:0000313" key="2">
    <source>
        <dbReference type="EMBL" id="KAH9832955.1"/>
    </source>
</evidence>
<dbReference type="GeneID" id="72005355"/>
<dbReference type="RefSeq" id="XP_047775721.1">
    <property type="nucleotide sequence ID" value="XM_047924623.1"/>
</dbReference>
<proteinExistence type="predicted"/>
<dbReference type="CDD" id="cd04301">
    <property type="entry name" value="NAT_SF"/>
    <property type="match status" value="1"/>
</dbReference>
<dbReference type="Proteomes" id="UP000814176">
    <property type="component" value="Unassembled WGS sequence"/>
</dbReference>
<dbReference type="SUPFAM" id="SSF55729">
    <property type="entry name" value="Acyl-CoA N-acyltransferases (Nat)"/>
    <property type="match status" value="1"/>
</dbReference>
<organism evidence="2 3">
    <name type="scientific">Rhodofomes roseus</name>
    <dbReference type="NCBI Taxonomy" id="34475"/>
    <lineage>
        <taxon>Eukaryota</taxon>
        <taxon>Fungi</taxon>
        <taxon>Dikarya</taxon>
        <taxon>Basidiomycota</taxon>
        <taxon>Agaricomycotina</taxon>
        <taxon>Agaricomycetes</taxon>
        <taxon>Polyporales</taxon>
        <taxon>Rhodofomes</taxon>
    </lineage>
</organism>
<dbReference type="Gene3D" id="3.40.630.30">
    <property type="match status" value="1"/>
</dbReference>
<dbReference type="PROSITE" id="PS51186">
    <property type="entry name" value="GNAT"/>
    <property type="match status" value="1"/>
</dbReference>
<dbReference type="InterPro" id="IPR000182">
    <property type="entry name" value="GNAT_dom"/>
</dbReference>
<accession>A0ABQ8K6T2</accession>
<sequence>MSSAAGPRSALHSVRFEGAEDFIDEVRAYDTPFMSFTLGMVMDYVSHPTSSKDPSSTPKVPSDKGTYHAIFDIDNRLISVLVQTPARPAHILGYPSPPPPPTLSAACALLAKAISPSSLRRQIGGPRDAVQAFLSALPDVQTSRKTFSSIACSASLRTLPVSPLPGKAGGSRTAGPLQRYTIRSARPEDAPGVLPLVRQFSAFTSTGPSPDETVLADMRAAAAARMLYAIYAEEEVGEHAAGHAVLGARSSEGKRAWREEGNIAGYLLLGFATPRAVVIRHVFVHPEHRKRGLAERIVRAVTRACLGASPEPELDPDANGSVSVQFVADTPGCGVKSAVCLFYNDPGAARVYRRCGFVVGEDARDPVSGESLCYAYELRDIVTP</sequence>
<dbReference type="EMBL" id="JADCUA010000020">
    <property type="protein sequence ID" value="KAH9832955.1"/>
    <property type="molecule type" value="Genomic_DNA"/>
</dbReference>
<evidence type="ECO:0000259" key="1">
    <source>
        <dbReference type="PROSITE" id="PS51186"/>
    </source>
</evidence>
<comment type="caution">
    <text evidence="2">The sequence shown here is derived from an EMBL/GenBank/DDBJ whole genome shotgun (WGS) entry which is preliminary data.</text>
</comment>
<evidence type="ECO:0000313" key="3">
    <source>
        <dbReference type="Proteomes" id="UP000814176"/>
    </source>
</evidence>
<keyword evidence="3" id="KW-1185">Reference proteome</keyword>
<dbReference type="Pfam" id="PF13508">
    <property type="entry name" value="Acetyltransf_7"/>
    <property type="match status" value="1"/>
</dbReference>